<organism evidence="3 4">
    <name type="scientific">Litorimonas cladophorae</name>
    <dbReference type="NCBI Taxonomy" id="1220491"/>
    <lineage>
        <taxon>Bacteria</taxon>
        <taxon>Pseudomonadati</taxon>
        <taxon>Pseudomonadota</taxon>
        <taxon>Alphaproteobacteria</taxon>
        <taxon>Maricaulales</taxon>
        <taxon>Robiginitomaculaceae</taxon>
    </lineage>
</organism>
<dbReference type="Proteomes" id="UP000600865">
    <property type="component" value="Unassembled WGS sequence"/>
</dbReference>
<evidence type="ECO:0000256" key="1">
    <source>
        <dbReference type="SAM" id="SignalP"/>
    </source>
</evidence>
<dbReference type="EMBL" id="BMYV01000003">
    <property type="protein sequence ID" value="GGX73853.1"/>
    <property type="molecule type" value="Genomic_DNA"/>
</dbReference>
<dbReference type="Pfam" id="PF10988">
    <property type="entry name" value="DUF2807"/>
    <property type="match status" value="1"/>
</dbReference>
<keyword evidence="1" id="KW-0732">Signal</keyword>
<evidence type="ECO:0000313" key="3">
    <source>
        <dbReference type="EMBL" id="GGX73853.1"/>
    </source>
</evidence>
<feature type="signal peptide" evidence="1">
    <location>
        <begin position="1"/>
        <end position="26"/>
    </location>
</feature>
<protein>
    <recommendedName>
        <fullName evidence="2">Putative auto-transporter adhesin head GIN domain-containing protein</fullName>
    </recommendedName>
</protein>
<proteinExistence type="predicted"/>
<feature type="chain" id="PRO_5036965227" description="Putative auto-transporter adhesin head GIN domain-containing protein" evidence="1">
    <location>
        <begin position="27"/>
        <end position="345"/>
    </location>
</feature>
<dbReference type="Gene3D" id="2.160.20.120">
    <property type="match status" value="2"/>
</dbReference>
<dbReference type="AlphaFoldDB" id="A0A918NJ01"/>
<sequence length="345" mass="35860">MRNTFKKSLLLLSLMASASVAAPAVAADTLEIRNFIGTINWANGDMNVEIDKNEGQTEINGRTDMTIDGGQDDIDGRKCKSSYGSFSVDWFGKEKNGRFGGYDDLDEMPILTIAVPSDTNLVVRNSVIFTEGAPNIGSADIDLRYCGNVTLGDIQGNLALDSRGSADLTVGATGNMALVLRGSGDLTGGNSGDVLLRSQGSGDVDLENISSLEATLQGSGDVTAQNVAGEVDISSRGSGDVELDSVDGNLTYRSQGSGDLEIDMLKSSKADILSSGSGDIDIGSGRIENLTAVARGSASIEFGGLVTDANLRATGSGDIRIERVIGDVEIKSSGSGEVQIDDRGE</sequence>
<dbReference type="RefSeq" id="WP_189586703.1">
    <property type="nucleotide sequence ID" value="NZ_BMYV01000003.1"/>
</dbReference>
<comment type="caution">
    <text evidence="3">The sequence shown here is derived from an EMBL/GenBank/DDBJ whole genome shotgun (WGS) entry which is preliminary data.</text>
</comment>
<accession>A0A918NJ01</accession>
<reference evidence="3 4" key="1">
    <citation type="journal article" date="2014" name="Int. J. Syst. Evol. Microbiol.">
        <title>Complete genome sequence of Corynebacterium casei LMG S-19264T (=DSM 44701T), isolated from a smear-ripened cheese.</title>
        <authorList>
            <consortium name="US DOE Joint Genome Institute (JGI-PGF)"/>
            <person name="Walter F."/>
            <person name="Albersmeier A."/>
            <person name="Kalinowski J."/>
            <person name="Ruckert C."/>
        </authorList>
    </citation>
    <scope>NUCLEOTIDE SEQUENCE [LARGE SCALE GENOMIC DNA]</scope>
    <source>
        <strain evidence="3 4">KCTC 23968</strain>
    </source>
</reference>
<name>A0A918NJ01_9PROT</name>
<dbReference type="InterPro" id="IPR021255">
    <property type="entry name" value="DUF2807"/>
</dbReference>
<evidence type="ECO:0000313" key="4">
    <source>
        <dbReference type="Proteomes" id="UP000600865"/>
    </source>
</evidence>
<evidence type="ECO:0000259" key="2">
    <source>
        <dbReference type="Pfam" id="PF10988"/>
    </source>
</evidence>
<feature type="domain" description="Putative auto-transporter adhesin head GIN" evidence="2">
    <location>
        <begin position="233"/>
        <end position="340"/>
    </location>
</feature>
<keyword evidence="4" id="KW-1185">Reference proteome</keyword>
<gene>
    <name evidence="3" type="ORF">GCM10011309_24940</name>
</gene>